<feature type="domain" description="ABC transporter" evidence="4">
    <location>
        <begin position="8"/>
        <end position="230"/>
    </location>
</feature>
<dbReference type="NCBIfam" id="NF008186">
    <property type="entry name" value="PRK10938.1"/>
    <property type="match status" value="1"/>
</dbReference>
<dbReference type="Pfam" id="PF00005">
    <property type="entry name" value="ABC_tran"/>
    <property type="match status" value="2"/>
</dbReference>
<dbReference type="PROSITE" id="PS50893">
    <property type="entry name" value="ABC_TRANSPORTER_2"/>
    <property type="match status" value="2"/>
</dbReference>
<dbReference type="InterPro" id="IPR003593">
    <property type="entry name" value="AAA+_ATPase"/>
</dbReference>
<reference evidence="5 6" key="1">
    <citation type="submission" date="2016-10" db="EMBL/GenBank/DDBJ databases">
        <authorList>
            <person name="de Groot N.N."/>
        </authorList>
    </citation>
    <scope>NUCLEOTIDE SEQUENCE [LARGE SCALE GENOMIC DNA]</scope>
    <source>
        <strain evidence="5 6">DSM 7343</strain>
    </source>
</reference>
<keyword evidence="6" id="KW-1185">Reference proteome</keyword>
<dbReference type="InterPro" id="IPR003439">
    <property type="entry name" value="ABC_transporter-like_ATP-bd"/>
</dbReference>
<dbReference type="GO" id="GO:0043190">
    <property type="term" value="C:ATP-binding cassette (ABC) transporter complex"/>
    <property type="evidence" value="ECO:0007669"/>
    <property type="project" value="TreeGrafter"/>
</dbReference>
<proteinExistence type="predicted"/>
<organism evidence="5 6">
    <name type="scientific">Desulfuromusa kysingii</name>
    <dbReference type="NCBI Taxonomy" id="37625"/>
    <lineage>
        <taxon>Bacteria</taxon>
        <taxon>Pseudomonadati</taxon>
        <taxon>Thermodesulfobacteriota</taxon>
        <taxon>Desulfuromonadia</taxon>
        <taxon>Desulfuromonadales</taxon>
        <taxon>Geopsychrobacteraceae</taxon>
        <taxon>Desulfuromusa</taxon>
    </lineage>
</organism>
<protein>
    <submittedName>
        <fullName evidence="5">Molybdate transport system ATP-binding protein</fullName>
    </submittedName>
</protein>
<feature type="domain" description="ABC transporter" evidence="4">
    <location>
        <begin position="248"/>
        <end position="481"/>
    </location>
</feature>
<dbReference type="SUPFAM" id="SSF52540">
    <property type="entry name" value="P-loop containing nucleoside triphosphate hydrolases"/>
    <property type="match status" value="2"/>
</dbReference>
<sequence>MKIKFTQLQAQSTSFTLTIDNWTIEEQQSWGVFSTEGDIGSLLGDLLCEESCCCSGHILKGPGHIAQVSLAEQQRLLEQEIANDDSDFLDHIDMGSTVYTLIYQQCHNAEITSRLLSELDLSHLQDRGFRALSSGESRRLILARALATQPDLLLLDKPYAGLDVAHRKSLAQYLTRLSRSIQMLIIVSRETEMPEWIEKIALFSRGKLDSLMDKATWDVHPVVTQIKAQSKEQGEQIMALIRQHRHTSEFSDPLFALTNGRVAYTDKVIFSDVTWRINQGEHWQVRGPNGCGKSTLLGMIFGDHPQCYSNDIQIFGKQRGSGETIWEIKQHIGMVSSALHLQYRVDCSALKVIISGFYDSIGLYQKPTKRQQNIAHEWLAILHMSQFADTSFRKLEYGQQRLLLIARALVKQPTLLILDEPYQGLDYLGRRLIKNALELIAREHLSQLLYVSHYQDDSLESIHNYLDFVPAEDGLGYKTIVS</sequence>
<dbReference type="InterPro" id="IPR017871">
    <property type="entry name" value="ABC_transporter-like_CS"/>
</dbReference>
<evidence type="ECO:0000313" key="5">
    <source>
        <dbReference type="EMBL" id="SEA37364.1"/>
    </source>
</evidence>
<dbReference type="AlphaFoldDB" id="A0A1H4ANX2"/>
<dbReference type="SMART" id="SM00382">
    <property type="entry name" value="AAA"/>
    <property type="match status" value="1"/>
</dbReference>
<dbReference type="RefSeq" id="WP_092347373.1">
    <property type="nucleotide sequence ID" value="NZ_FNQN01000005.1"/>
</dbReference>
<evidence type="ECO:0000256" key="2">
    <source>
        <dbReference type="ARBA" id="ARBA00022741"/>
    </source>
</evidence>
<name>A0A1H4ANX2_9BACT</name>
<keyword evidence="1" id="KW-0813">Transport</keyword>
<accession>A0A1H4ANX2</accession>
<evidence type="ECO:0000313" key="6">
    <source>
        <dbReference type="Proteomes" id="UP000199409"/>
    </source>
</evidence>
<dbReference type="GO" id="GO:0016887">
    <property type="term" value="F:ATP hydrolysis activity"/>
    <property type="evidence" value="ECO:0007669"/>
    <property type="project" value="InterPro"/>
</dbReference>
<dbReference type="InterPro" id="IPR050095">
    <property type="entry name" value="ECF_ABC_transporter_ATP-bd"/>
</dbReference>
<evidence type="ECO:0000256" key="3">
    <source>
        <dbReference type="ARBA" id="ARBA00022840"/>
    </source>
</evidence>
<gene>
    <name evidence="5" type="ORF">SAMN05660420_01914</name>
</gene>
<dbReference type="GO" id="GO:0042626">
    <property type="term" value="F:ATPase-coupled transmembrane transporter activity"/>
    <property type="evidence" value="ECO:0007669"/>
    <property type="project" value="TreeGrafter"/>
</dbReference>
<dbReference type="GO" id="GO:0005524">
    <property type="term" value="F:ATP binding"/>
    <property type="evidence" value="ECO:0007669"/>
    <property type="project" value="UniProtKB-KW"/>
</dbReference>
<dbReference type="PANTHER" id="PTHR43553:SF3">
    <property type="entry name" value="ABC TRANSPORTER ATP-BINDING PROTEIN MODF"/>
    <property type="match status" value="1"/>
</dbReference>
<keyword evidence="3 5" id="KW-0067">ATP-binding</keyword>
<evidence type="ECO:0000259" key="4">
    <source>
        <dbReference type="PROSITE" id="PS50893"/>
    </source>
</evidence>
<dbReference type="PANTHER" id="PTHR43553">
    <property type="entry name" value="HEAVY METAL TRANSPORTER"/>
    <property type="match status" value="1"/>
</dbReference>
<dbReference type="InterPro" id="IPR027417">
    <property type="entry name" value="P-loop_NTPase"/>
</dbReference>
<keyword evidence="2" id="KW-0547">Nucleotide-binding</keyword>
<dbReference type="STRING" id="37625.SAMN05660420_01914"/>
<dbReference type="PROSITE" id="PS00211">
    <property type="entry name" value="ABC_TRANSPORTER_1"/>
    <property type="match status" value="1"/>
</dbReference>
<dbReference type="OrthoDB" id="9809450at2"/>
<dbReference type="Gene3D" id="3.40.50.300">
    <property type="entry name" value="P-loop containing nucleotide triphosphate hydrolases"/>
    <property type="match status" value="2"/>
</dbReference>
<dbReference type="Proteomes" id="UP000199409">
    <property type="component" value="Unassembled WGS sequence"/>
</dbReference>
<evidence type="ECO:0000256" key="1">
    <source>
        <dbReference type="ARBA" id="ARBA00022448"/>
    </source>
</evidence>
<dbReference type="FunFam" id="3.40.50.300:FF:000866">
    <property type="entry name" value="Molybdate ABC transporter ATP-binding protein ModF"/>
    <property type="match status" value="1"/>
</dbReference>
<dbReference type="EMBL" id="FNQN01000005">
    <property type="protein sequence ID" value="SEA37364.1"/>
    <property type="molecule type" value="Genomic_DNA"/>
</dbReference>